<accession>A0A089NPS1</accession>
<dbReference type="KEGG" id="mor:MOC_0790"/>
<sequence>MSTSDLTLAGETLPAATPEKTLSDADLAALRRAVQVLERPSLAGRLSAAAGAPLDIIGRSLPAPVTEAVSRSTEAAMRGALRVALATLPRRELVPAEGEGLGSVAAKAESRFAQLLGSGDAKHKAMAALSGAVGGAFGLATLAVELPVSTTLMLRSIAEIAREEGEDLETPEGALACVQVFALGGRATAETEAGAALTESGYFAVRAALAKTLSEAARYAGSKTLLDQSAPALIRFTAQIAARFGLVVSQKVAAQAVPILGAFGGAAVNTAFMNHFQSTARAHFTVRRLERSYGAATVRAAYEVEKAALGIA</sequence>
<dbReference type="HOGENOM" id="CLU_087250_0_0_5"/>
<dbReference type="AlphaFoldDB" id="A0A089NPS1"/>
<reference evidence="1 2" key="1">
    <citation type="journal article" date="2014" name="PLoS ONE">
        <title>Genome Information of Methylobacterium oryzae, a Plant-Probiotic Methylotroph in the Phyllosphere.</title>
        <authorList>
            <person name="Kwak M.J."/>
            <person name="Jeong H."/>
            <person name="Madhaiyan M."/>
            <person name="Lee Y."/>
            <person name="Sa T.M."/>
            <person name="Oh T.K."/>
            <person name="Kim J.F."/>
        </authorList>
    </citation>
    <scope>NUCLEOTIDE SEQUENCE [LARGE SCALE GENOMIC DNA]</scope>
    <source>
        <strain evidence="1 2">CBMB20</strain>
    </source>
</reference>
<gene>
    <name evidence="1" type="ORF">MOC_0790</name>
</gene>
<dbReference type="PANTHER" id="PTHR41260">
    <property type="entry name" value="PROTEIN ECSC"/>
    <property type="match status" value="1"/>
</dbReference>
<dbReference type="eggNOG" id="ENOG502Z7KX">
    <property type="taxonomic scope" value="Bacteria"/>
</dbReference>
<keyword evidence="2" id="KW-1185">Reference proteome</keyword>
<proteinExistence type="predicted"/>
<protein>
    <submittedName>
        <fullName evidence="1">Protein of unassigned function</fullName>
    </submittedName>
</protein>
<dbReference type="RefSeq" id="WP_043356534.1">
    <property type="nucleotide sequence ID" value="NZ_CP003811.1"/>
</dbReference>
<evidence type="ECO:0000313" key="2">
    <source>
        <dbReference type="Proteomes" id="UP000029492"/>
    </source>
</evidence>
<dbReference type="EMBL" id="CP003811">
    <property type="protein sequence ID" value="AIQ88545.1"/>
    <property type="molecule type" value="Genomic_DNA"/>
</dbReference>
<evidence type="ECO:0000313" key="1">
    <source>
        <dbReference type="EMBL" id="AIQ88545.1"/>
    </source>
</evidence>
<dbReference type="GeneID" id="96603980"/>
<dbReference type="STRING" id="693986.MOC_0790"/>
<name>A0A089NPS1_9HYPH</name>
<dbReference type="PANTHER" id="PTHR41260:SF1">
    <property type="entry name" value="PROTEIN ECSC"/>
    <property type="match status" value="1"/>
</dbReference>
<dbReference type="Pfam" id="PF12787">
    <property type="entry name" value="EcsC"/>
    <property type="match status" value="1"/>
</dbReference>
<dbReference type="InterPro" id="IPR024787">
    <property type="entry name" value="EcsC"/>
</dbReference>
<organism evidence="1 2">
    <name type="scientific">Methylobacterium oryzae CBMB20</name>
    <dbReference type="NCBI Taxonomy" id="693986"/>
    <lineage>
        <taxon>Bacteria</taxon>
        <taxon>Pseudomonadati</taxon>
        <taxon>Pseudomonadota</taxon>
        <taxon>Alphaproteobacteria</taxon>
        <taxon>Hyphomicrobiales</taxon>
        <taxon>Methylobacteriaceae</taxon>
        <taxon>Methylobacterium</taxon>
    </lineage>
</organism>
<dbReference type="Proteomes" id="UP000029492">
    <property type="component" value="Chromosome"/>
</dbReference>